<proteinExistence type="predicted"/>
<dbReference type="InterPro" id="IPR011990">
    <property type="entry name" value="TPR-like_helical_dom_sf"/>
</dbReference>
<protein>
    <recommendedName>
        <fullName evidence="1">SusD-like N-terminal domain-containing protein</fullName>
    </recommendedName>
</protein>
<organism evidence="2 3">
    <name type="scientific">Capnocytophaga cynodegmi</name>
    <dbReference type="NCBI Taxonomy" id="28189"/>
    <lineage>
        <taxon>Bacteria</taxon>
        <taxon>Pseudomonadati</taxon>
        <taxon>Bacteroidota</taxon>
        <taxon>Flavobacteriia</taxon>
        <taxon>Flavobacteriales</taxon>
        <taxon>Flavobacteriaceae</taxon>
        <taxon>Capnocytophaga</taxon>
    </lineage>
</organism>
<dbReference type="PROSITE" id="PS51257">
    <property type="entry name" value="PROKAR_LIPOPROTEIN"/>
    <property type="match status" value="1"/>
</dbReference>
<name>A0A0B7H6C8_9FLAO</name>
<feature type="domain" description="SusD-like N-terminal" evidence="1">
    <location>
        <begin position="22"/>
        <end position="209"/>
    </location>
</feature>
<evidence type="ECO:0000259" key="1">
    <source>
        <dbReference type="Pfam" id="PF14322"/>
    </source>
</evidence>
<sequence>MKKIVLIFSVIGLLTSCSKDLEISSEASLSANKALSSEDVDKLLNGLYNAVQKPNDYGYFNIMLTEIMADNYKPYKFQWFQVKNIYEKTIPAKDILLGYQYRDYYKGISRANTILRVPTATNAQKGQARYCRALTYLRLFDIYEKVPLVDENYKGDPIAVSPKEAVLNFIVDDLKFAKEHSPEINQLNLEQSQKFPTKEAASALLARVYRVQGKMTEATAEAEALITSGKFSLAENPLERTSEVIFRFAGNKAAENGEWGWIMSWEARNWNCFGASDELTALVKANDTRRILFDFENSADRKGYVFSKKYKTESNSDLLVSRIAEMYLISAEGGNSNRLTELQTIRKSSLSLDDERRLEMSFEWTRWQDLKLKGVEKYVPPYPQNALDANVLLGS</sequence>
<evidence type="ECO:0000313" key="2">
    <source>
        <dbReference type="EMBL" id="CEN33168.1"/>
    </source>
</evidence>
<gene>
    <name evidence="2" type="ORF">CCYN2B_140081</name>
</gene>
<keyword evidence="3" id="KW-1185">Reference proteome</keyword>
<dbReference type="RefSeq" id="WP_041990657.1">
    <property type="nucleotide sequence ID" value="NZ_CDOD01000006.1"/>
</dbReference>
<evidence type="ECO:0000313" key="3">
    <source>
        <dbReference type="Proteomes" id="UP000038055"/>
    </source>
</evidence>
<accession>A0A0B7H6C8</accession>
<dbReference type="SUPFAM" id="SSF48452">
    <property type="entry name" value="TPR-like"/>
    <property type="match status" value="1"/>
</dbReference>
<dbReference type="EMBL" id="CDOD01000006">
    <property type="protein sequence ID" value="CEN33168.1"/>
    <property type="molecule type" value="Genomic_DNA"/>
</dbReference>
<dbReference type="Gene3D" id="1.25.40.390">
    <property type="match status" value="1"/>
</dbReference>
<dbReference type="Proteomes" id="UP000038055">
    <property type="component" value="Unassembled WGS sequence"/>
</dbReference>
<dbReference type="InterPro" id="IPR033985">
    <property type="entry name" value="SusD-like_N"/>
</dbReference>
<dbReference type="AlphaFoldDB" id="A0A0B7H6C8"/>
<reference evidence="3" key="1">
    <citation type="submission" date="2015-01" db="EMBL/GenBank/DDBJ databases">
        <authorList>
            <person name="MANFREDI Pablo"/>
        </authorList>
    </citation>
    <scope>NUCLEOTIDE SEQUENCE [LARGE SCALE GENOMIC DNA]</scope>
    <source>
        <strain evidence="3">Ccyn2B</strain>
    </source>
</reference>
<dbReference type="Pfam" id="PF14322">
    <property type="entry name" value="SusD-like_3"/>
    <property type="match status" value="1"/>
</dbReference>